<reference evidence="2 3" key="1">
    <citation type="submission" date="2020-08" db="EMBL/GenBank/DDBJ databases">
        <title>Genomic Encyclopedia of Type Strains, Phase IV (KMG-IV): sequencing the most valuable type-strain genomes for metagenomic binning, comparative biology and taxonomic classification.</title>
        <authorList>
            <person name="Goeker M."/>
        </authorList>
    </citation>
    <scope>NUCLEOTIDE SEQUENCE [LARGE SCALE GENOMIC DNA]</scope>
    <source>
        <strain evidence="2 3">DSM 14552</strain>
    </source>
</reference>
<keyword evidence="3" id="KW-1185">Reference proteome</keyword>
<evidence type="ECO:0000256" key="1">
    <source>
        <dbReference type="SAM" id="MobiDB-lite"/>
    </source>
</evidence>
<evidence type="ECO:0000313" key="2">
    <source>
        <dbReference type="EMBL" id="MBB3862025.1"/>
    </source>
</evidence>
<comment type="caution">
    <text evidence="2">The sequence shown here is derived from an EMBL/GenBank/DDBJ whole genome shotgun (WGS) entry which is preliminary data.</text>
</comment>
<dbReference type="EMBL" id="JACICY010000009">
    <property type="protein sequence ID" value="MBB3862025.1"/>
    <property type="molecule type" value="Genomic_DNA"/>
</dbReference>
<feature type="region of interest" description="Disordered" evidence="1">
    <location>
        <begin position="1"/>
        <end position="22"/>
    </location>
</feature>
<gene>
    <name evidence="2" type="ORF">GGQ88_003319</name>
</gene>
<evidence type="ECO:0000313" key="3">
    <source>
        <dbReference type="Proteomes" id="UP000562395"/>
    </source>
</evidence>
<name>A0A7W6EXF8_9SPHN</name>
<proteinExistence type="predicted"/>
<dbReference type="AlphaFoldDB" id="A0A7W6EXF8"/>
<organism evidence="2 3">
    <name type="scientific">Novosphingobium hassiacum</name>
    <dbReference type="NCBI Taxonomy" id="173676"/>
    <lineage>
        <taxon>Bacteria</taxon>
        <taxon>Pseudomonadati</taxon>
        <taxon>Pseudomonadota</taxon>
        <taxon>Alphaproteobacteria</taxon>
        <taxon>Sphingomonadales</taxon>
        <taxon>Sphingomonadaceae</taxon>
        <taxon>Novosphingobium</taxon>
    </lineage>
</organism>
<dbReference type="RefSeq" id="WP_246386198.1">
    <property type="nucleotide sequence ID" value="NZ_JACICY010000009.1"/>
</dbReference>
<sequence length="58" mass="6646">MMHEEVHDRAGQEEKERQCAQHVHSVLGEQVVARHYREAAENEFGEAGHLSAAMKFML</sequence>
<accession>A0A7W6EXF8</accession>
<dbReference type="Proteomes" id="UP000562395">
    <property type="component" value="Unassembled WGS sequence"/>
</dbReference>
<feature type="compositionally biased region" description="Basic and acidic residues" evidence="1">
    <location>
        <begin position="1"/>
        <end position="19"/>
    </location>
</feature>
<protein>
    <submittedName>
        <fullName evidence="2">Uncharacterized protein</fullName>
    </submittedName>
</protein>